<dbReference type="PANTHER" id="PTHR33164:SF43">
    <property type="entry name" value="HTH-TYPE TRANSCRIPTIONAL REPRESSOR YETL"/>
    <property type="match status" value="1"/>
</dbReference>
<feature type="domain" description="HTH marR-type" evidence="2">
    <location>
        <begin position="14"/>
        <end position="148"/>
    </location>
</feature>
<dbReference type="InterPro" id="IPR039422">
    <property type="entry name" value="MarR/SlyA-like"/>
</dbReference>
<gene>
    <name evidence="3" type="ORF">GON05_16875</name>
</gene>
<organism evidence="3 4">
    <name type="scientific">Paenibacillus anseongense</name>
    <dbReference type="NCBI Taxonomy" id="2682845"/>
    <lineage>
        <taxon>Bacteria</taxon>
        <taxon>Bacillati</taxon>
        <taxon>Bacillota</taxon>
        <taxon>Bacilli</taxon>
        <taxon>Bacillales</taxon>
        <taxon>Paenibacillaceae</taxon>
        <taxon>Paenibacillus</taxon>
    </lineage>
</organism>
<dbReference type="SUPFAM" id="SSF46785">
    <property type="entry name" value="Winged helix' DNA-binding domain"/>
    <property type="match status" value="1"/>
</dbReference>
<dbReference type="PRINTS" id="PR00598">
    <property type="entry name" value="HTHMARR"/>
</dbReference>
<dbReference type="Proteomes" id="UP000467637">
    <property type="component" value="Unassembled WGS sequence"/>
</dbReference>
<protein>
    <submittedName>
        <fullName evidence="3">MarR family transcriptional regulator</fullName>
    </submittedName>
</protein>
<evidence type="ECO:0000256" key="1">
    <source>
        <dbReference type="ARBA" id="ARBA00023125"/>
    </source>
</evidence>
<keyword evidence="1" id="KW-0238">DNA-binding</keyword>
<dbReference type="PROSITE" id="PS50995">
    <property type="entry name" value="HTH_MARR_2"/>
    <property type="match status" value="1"/>
</dbReference>
<dbReference type="InterPro" id="IPR036390">
    <property type="entry name" value="WH_DNA-bd_sf"/>
</dbReference>
<dbReference type="PANTHER" id="PTHR33164">
    <property type="entry name" value="TRANSCRIPTIONAL REGULATOR, MARR FAMILY"/>
    <property type="match status" value="1"/>
</dbReference>
<evidence type="ECO:0000313" key="3">
    <source>
        <dbReference type="EMBL" id="MVQ36285.1"/>
    </source>
</evidence>
<accession>A0ABW9UEL0</accession>
<dbReference type="RefSeq" id="WP_157320167.1">
    <property type="nucleotide sequence ID" value="NZ_WSEM01000016.1"/>
</dbReference>
<evidence type="ECO:0000313" key="4">
    <source>
        <dbReference type="Proteomes" id="UP000467637"/>
    </source>
</evidence>
<dbReference type="Gene3D" id="1.10.10.10">
    <property type="entry name" value="Winged helix-like DNA-binding domain superfamily/Winged helix DNA-binding domain"/>
    <property type="match status" value="1"/>
</dbReference>
<comment type="caution">
    <text evidence="3">The sequence shown here is derived from an EMBL/GenBank/DDBJ whole genome shotgun (WGS) entry which is preliminary data.</text>
</comment>
<name>A0ABW9UEL0_9BACL</name>
<dbReference type="InterPro" id="IPR036388">
    <property type="entry name" value="WH-like_DNA-bd_sf"/>
</dbReference>
<proteinExistence type="predicted"/>
<dbReference type="EMBL" id="WSEM01000016">
    <property type="protein sequence ID" value="MVQ36285.1"/>
    <property type="molecule type" value="Genomic_DNA"/>
</dbReference>
<evidence type="ECO:0000259" key="2">
    <source>
        <dbReference type="PROSITE" id="PS50995"/>
    </source>
</evidence>
<reference evidence="3 4" key="1">
    <citation type="submission" date="2019-12" db="EMBL/GenBank/DDBJ databases">
        <authorList>
            <person name="Huq M.A."/>
        </authorList>
    </citation>
    <scope>NUCLEOTIDE SEQUENCE [LARGE SCALE GENOMIC DNA]</scope>
    <source>
        <strain evidence="3 4">MAH-34</strain>
    </source>
</reference>
<dbReference type="InterPro" id="IPR000835">
    <property type="entry name" value="HTH_MarR-typ"/>
</dbReference>
<sequence>MEKNNGRTSRKGLEVELGNQLNALISAVHALNVRAATKFDSSIQPAAFHIVRWLYSYGPTNAAKLADSTAMDRSSVSRLIKQLQLLGYVTREVSPNDGRGVMLSLTEKGKQQVIEALNEKESVYYERLSNWGDVELQEFISMLKHFNGFNGL</sequence>
<keyword evidence="4" id="KW-1185">Reference proteome</keyword>
<dbReference type="SMART" id="SM00347">
    <property type="entry name" value="HTH_MARR"/>
    <property type="match status" value="1"/>
</dbReference>
<dbReference type="Pfam" id="PF01047">
    <property type="entry name" value="MarR"/>
    <property type="match status" value="1"/>
</dbReference>